<dbReference type="RefSeq" id="WP_058076257.1">
    <property type="nucleotide sequence ID" value="NZ_RFFL01000008.1"/>
</dbReference>
<comment type="similarity">
    <text evidence="2">Belongs to the FlgN family.</text>
</comment>
<dbReference type="EMBL" id="RFFL01000008">
    <property type="protein sequence ID" value="RMI00695.1"/>
    <property type="molecule type" value="Genomic_DNA"/>
</dbReference>
<gene>
    <name evidence="4" type="ORF">EA795_12115</name>
</gene>
<dbReference type="SUPFAM" id="SSF140566">
    <property type="entry name" value="FlgN-like"/>
    <property type="match status" value="1"/>
</dbReference>
<keyword evidence="3" id="KW-1005">Bacterial flagellum biogenesis</keyword>
<keyword evidence="4" id="KW-0969">Cilium</keyword>
<dbReference type="Gene3D" id="1.20.58.300">
    <property type="entry name" value="FlgN-like"/>
    <property type="match status" value="1"/>
</dbReference>
<dbReference type="InterPro" id="IPR007809">
    <property type="entry name" value="FlgN-like"/>
</dbReference>
<protein>
    <submittedName>
        <fullName evidence="4">Flagellar protein FlgN</fullName>
    </submittedName>
</protein>
<evidence type="ECO:0000256" key="2">
    <source>
        <dbReference type="ARBA" id="ARBA00007703"/>
    </source>
</evidence>
<accession>A0ABX9V4E3</accession>
<comment type="function">
    <text evidence="1">Required for the efficient initiation of filament assembly.</text>
</comment>
<evidence type="ECO:0000256" key="1">
    <source>
        <dbReference type="ARBA" id="ARBA00002397"/>
    </source>
</evidence>
<sequence length="146" mass="16863">MSQREKLLAVVDDDLQQDCSDYRSLRELMQMLYGHLLERDVPEIERINAQIDNRIEVLAARAQRRSKVLTAFRLEATGPGMQRLLASCSGERGEALQRHWQQLGDLARQCQQLNERNGRLLAMHHEILQQLLLGNQGAQLYTHQAY</sequence>
<keyword evidence="4" id="KW-0966">Cell projection</keyword>
<evidence type="ECO:0000313" key="4">
    <source>
        <dbReference type="EMBL" id="RMI00695.1"/>
    </source>
</evidence>
<comment type="caution">
    <text evidence="4">The sequence shown here is derived from an EMBL/GenBank/DDBJ whole genome shotgun (WGS) entry which is preliminary data.</text>
</comment>
<reference evidence="4 5" key="1">
    <citation type="submission" date="2018-10" db="EMBL/GenBank/DDBJ databases">
        <title>Pseudomonas sp. GL14 genome.</title>
        <authorList>
            <person name="Peng J."/>
            <person name="Liu Z.-P."/>
        </authorList>
    </citation>
    <scope>NUCLEOTIDE SEQUENCE [LARGE SCALE GENOMIC DNA]</scope>
    <source>
        <strain evidence="4 5">GL14</strain>
    </source>
</reference>
<proteinExistence type="inferred from homology"/>
<keyword evidence="4" id="KW-0282">Flagellum</keyword>
<evidence type="ECO:0000313" key="5">
    <source>
        <dbReference type="Proteomes" id="UP000269134"/>
    </source>
</evidence>
<organism evidence="4 5">
    <name type="scientific">Stutzerimonas nitrititolerans</name>
    <dbReference type="NCBI Taxonomy" id="2482751"/>
    <lineage>
        <taxon>Bacteria</taxon>
        <taxon>Pseudomonadati</taxon>
        <taxon>Pseudomonadota</taxon>
        <taxon>Gammaproteobacteria</taxon>
        <taxon>Pseudomonadales</taxon>
        <taxon>Pseudomonadaceae</taxon>
        <taxon>Stutzerimonas</taxon>
    </lineage>
</organism>
<dbReference type="Proteomes" id="UP000269134">
    <property type="component" value="Unassembled WGS sequence"/>
</dbReference>
<dbReference type="Pfam" id="PF05130">
    <property type="entry name" value="FlgN"/>
    <property type="match status" value="1"/>
</dbReference>
<name>A0ABX9V4E3_9GAMM</name>
<dbReference type="GeneID" id="84609785"/>
<evidence type="ECO:0000256" key="3">
    <source>
        <dbReference type="ARBA" id="ARBA00022795"/>
    </source>
</evidence>
<keyword evidence="5" id="KW-1185">Reference proteome</keyword>
<dbReference type="InterPro" id="IPR036679">
    <property type="entry name" value="FlgN-like_sf"/>
</dbReference>